<evidence type="ECO:0000313" key="4">
    <source>
        <dbReference type="Proteomes" id="UP001059617"/>
    </source>
</evidence>
<feature type="chain" id="PRO_5047351319" evidence="1">
    <location>
        <begin position="23"/>
        <end position="347"/>
    </location>
</feature>
<evidence type="ECO:0000313" key="3">
    <source>
        <dbReference type="EMBL" id="UWP86685.1"/>
    </source>
</evidence>
<name>A0ABY5WBF0_9ACTN</name>
<proteinExistence type="predicted"/>
<dbReference type="PANTHER" id="PTHR30024">
    <property type="entry name" value="ALIPHATIC SULFONATES-BINDING PROTEIN-RELATED"/>
    <property type="match status" value="1"/>
</dbReference>
<reference evidence="3" key="1">
    <citation type="submission" date="2021-04" db="EMBL/GenBank/DDBJ databases">
        <authorList>
            <person name="Hartkoorn R.C."/>
            <person name="Beaudoing E."/>
            <person name="Hot D."/>
        </authorList>
    </citation>
    <scope>NUCLEOTIDE SEQUENCE</scope>
    <source>
        <strain evidence="3">NRRL B-16292</strain>
    </source>
</reference>
<dbReference type="EMBL" id="CP073720">
    <property type="protein sequence ID" value="UWP86685.1"/>
    <property type="molecule type" value="Genomic_DNA"/>
</dbReference>
<protein>
    <submittedName>
        <fullName evidence="3">ABC transporter substrate-binding protein</fullName>
    </submittedName>
</protein>
<dbReference type="PROSITE" id="PS51257">
    <property type="entry name" value="PROKAR_LIPOPROTEIN"/>
    <property type="match status" value="1"/>
</dbReference>
<feature type="domain" description="SsuA/THI5-like" evidence="2">
    <location>
        <begin position="56"/>
        <end position="253"/>
    </location>
</feature>
<evidence type="ECO:0000256" key="1">
    <source>
        <dbReference type="SAM" id="SignalP"/>
    </source>
</evidence>
<feature type="signal peptide" evidence="1">
    <location>
        <begin position="1"/>
        <end position="22"/>
    </location>
</feature>
<dbReference type="Proteomes" id="UP001059617">
    <property type="component" value="Chromosome"/>
</dbReference>
<reference evidence="3" key="2">
    <citation type="submission" date="2022-09" db="EMBL/GenBank/DDBJ databases">
        <title>Biosynthetic gene clusters of Dactylosporangioum fulvum.</title>
        <authorList>
            <person name="Caradec T."/>
        </authorList>
    </citation>
    <scope>NUCLEOTIDE SEQUENCE</scope>
    <source>
        <strain evidence="3">NRRL B-16292</strain>
    </source>
</reference>
<dbReference type="RefSeq" id="WP_259866105.1">
    <property type="nucleotide sequence ID" value="NZ_BAAAST010000054.1"/>
</dbReference>
<keyword evidence="4" id="KW-1185">Reference proteome</keyword>
<dbReference type="Gene3D" id="3.40.190.10">
    <property type="entry name" value="Periplasmic binding protein-like II"/>
    <property type="match status" value="2"/>
</dbReference>
<evidence type="ECO:0000259" key="2">
    <source>
        <dbReference type="Pfam" id="PF09084"/>
    </source>
</evidence>
<accession>A0ABY5WBF0</accession>
<sequence>MSSFPRLAAALASVLLASTLAACGEEAPSASSGALDPANPVKITVADAGYANALEIAKAKGYFSKYGLDPKLTQTQSGVATLAALQGGSLDIGYADFYAGINALGNGFDIQLVANNNTNLTSLPFLVKSGGPVKTAADLAGKKVGVSPVPQFIVNTRGFLEANGVDSNRVTFVIIQDATGAPQALERGDYDVWAGHWTAAYSNDGKTGYNFTTVGDTSTKAWSNPDATTAAFWTTGDYARKHPEIAHAFAKALYEFHAWWNAVSPSEQADLVQQYYKIDFKKIAGGDDAKLRNLLPTYYQTGPINLDATQSWYELGLKYAPDKISKGVDWKSHVFASATRSSAGGAP</sequence>
<dbReference type="PANTHER" id="PTHR30024:SF42">
    <property type="entry name" value="ALIPHATIC SULFONATES-BINDING PROTEIN-RELATED"/>
    <property type="match status" value="1"/>
</dbReference>
<keyword evidence="1" id="KW-0732">Signal</keyword>
<dbReference type="SUPFAM" id="SSF53850">
    <property type="entry name" value="Periplasmic binding protein-like II"/>
    <property type="match status" value="1"/>
</dbReference>
<dbReference type="InterPro" id="IPR015168">
    <property type="entry name" value="SsuA/THI5"/>
</dbReference>
<organism evidence="3 4">
    <name type="scientific">Dactylosporangium fulvum</name>
    <dbReference type="NCBI Taxonomy" id="53359"/>
    <lineage>
        <taxon>Bacteria</taxon>
        <taxon>Bacillati</taxon>
        <taxon>Actinomycetota</taxon>
        <taxon>Actinomycetes</taxon>
        <taxon>Micromonosporales</taxon>
        <taxon>Micromonosporaceae</taxon>
        <taxon>Dactylosporangium</taxon>
    </lineage>
</organism>
<gene>
    <name evidence="3" type="ORF">Dfulv_21580</name>
</gene>
<dbReference type="Pfam" id="PF09084">
    <property type="entry name" value="NMT1"/>
    <property type="match status" value="1"/>
</dbReference>